<dbReference type="InterPro" id="IPR002928">
    <property type="entry name" value="Myosin_tail"/>
</dbReference>
<dbReference type="PANTHER" id="PTHR46349:SF2">
    <property type="entry name" value="CINGULIN-LIKE PROTEIN 1"/>
    <property type="match status" value="1"/>
</dbReference>
<feature type="coiled-coil region" evidence="2">
    <location>
        <begin position="775"/>
        <end position="990"/>
    </location>
</feature>
<feature type="region of interest" description="Disordered" evidence="3">
    <location>
        <begin position="635"/>
        <end position="661"/>
    </location>
</feature>
<dbReference type="GO" id="GO:0005923">
    <property type="term" value="C:bicellular tight junction"/>
    <property type="evidence" value="ECO:0007669"/>
    <property type="project" value="TreeGrafter"/>
</dbReference>
<evidence type="ECO:0000313" key="6">
    <source>
        <dbReference type="Proteomes" id="UP000694700"/>
    </source>
</evidence>
<feature type="domain" description="Myosin tail" evidence="4">
    <location>
        <begin position="764"/>
        <end position="997"/>
    </location>
</feature>
<feature type="region of interest" description="Disordered" evidence="3">
    <location>
        <begin position="167"/>
        <end position="270"/>
    </location>
</feature>
<feature type="compositionally biased region" description="Basic and acidic residues" evidence="3">
    <location>
        <begin position="193"/>
        <end position="205"/>
    </location>
</feature>
<dbReference type="Proteomes" id="UP000694700">
    <property type="component" value="Unplaced"/>
</dbReference>
<accession>A0A8C1SHW2</accession>
<dbReference type="AlphaFoldDB" id="A0A8C1SHW2"/>
<feature type="compositionally biased region" description="Polar residues" evidence="3">
    <location>
        <begin position="175"/>
        <end position="186"/>
    </location>
</feature>
<evidence type="ECO:0000256" key="2">
    <source>
        <dbReference type="SAM" id="Coils"/>
    </source>
</evidence>
<evidence type="ECO:0000256" key="3">
    <source>
        <dbReference type="SAM" id="MobiDB-lite"/>
    </source>
</evidence>
<keyword evidence="1 2" id="KW-0175">Coiled coil</keyword>
<protein>
    <recommendedName>
        <fullName evidence="4">Myosin tail domain-containing protein</fullName>
    </recommendedName>
</protein>
<evidence type="ECO:0000259" key="4">
    <source>
        <dbReference type="Pfam" id="PF01576"/>
    </source>
</evidence>
<reference evidence="5" key="1">
    <citation type="submission" date="2025-08" db="UniProtKB">
        <authorList>
            <consortium name="Ensembl"/>
        </authorList>
    </citation>
    <scope>IDENTIFICATION</scope>
</reference>
<feature type="compositionally biased region" description="Basic and acidic residues" evidence="3">
    <location>
        <begin position="1"/>
        <end position="11"/>
    </location>
</feature>
<proteinExistence type="predicted"/>
<name>A0A8C1SHW2_CYPCA</name>
<dbReference type="PANTHER" id="PTHR46349">
    <property type="entry name" value="CINGULIN-LIKE PROTEIN 1-RELATED"/>
    <property type="match status" value="1"/>
</dbReference>
<sequence length="1028" mass="119427">MELSGAHDGRSQSDPVQASQADDDSGSFGVKVQVQGFAGRPYVVLNTQGRCSPEYPDVFLTDHHRPEFVSNMSGSASSTQTPRADHYRSLRAFKNPPAQLLNYQRNPEILRAYDPRNHRGWCSSPSSPVMVKRARIPVPGAGWDRVPEPAVESVPYQPSHIICRRSEPASEIQHTRTSAGSPQTGQGAHRRRFGPEEKRRSRSLESRSNGTEIGMQVGSFTQTDVSEVTGVRATSAGQQERSEVKEETGSGQATPDLLKGQRELPDQPDEDTAKLVMVNYLKDGSCEGEAIIRQKVELMFDKIHMLKFMTLEELEFAAPLEEVNDLKDRRAALERHVTHLQQQLQEAQQNNESLSEQKEERNAELRRLQEALERSEQEQIIIRHKLTDMEKELQTSLDQLLQARRARDQCRSDMRDLQQQLSDIHDELDSAKSCEAGERDRLLQDLSQLRGEFMALQRVQEEQEEALHRRDRELKALRGALEEEISAHARDVEALQEEHQEEINRLLEATQEAKESVALLGQKVLEVAAEKGVGQALISELKQTKVELQQKICTLEEQISSLHHLIQQKQGHEKLLTERVEQLMMEKQNLEEELQEVRQQEEDMCGANRALMRHLEDTQSELSRLTRAHRELKERFEEERRQTEELQRRRGELEEQRRSQDRVLERLQEEMSAAVTGSEQETLRLQEEVDALRDQSQRELDTLHTQLHDTHTQLQTHTHATQEYQREVRIHTHTHTHTHIHTGSVWCSCHHIWCVCVCVQRCVLEEKLSRCEFDLNEADLKTQQLQKRIKELEEKQQTHDDRHSKLMEVRVCELERSVLEERSSSDALMKRLERGREQMEQVRAEVLQERAARHELECDKIRLERQNKDLRGRVAQLEGSQRIGQDAVVSKLQQHLQELEERLLGEEREKSELQQMSRRLERRMKELTLHLEEEKLSLQDQRDQLALRLKTLKRQLDEAEEEIERLENSRKKLQRDVEEQQELNDQLKTEICGLRNHIRRNTRPNKAQTPADEDEEDEDETDVTLDAK</sequence>
<dbReference type="Pfam" id="PF01576">
    <property type="entry name" value="Myosin_tail_1"/>
    <property type="match status" value="1"/>
</dbReference>
<evidence type="ECO:0000313" key="5">
    <source>
        <dbReference type="Ensembl" id="ENSCCRP00015008375.1"/>
    </source>
</evidence>
<organism evidence="5 6">
    <name type="scientific">Cyprinus carpio</name>
    <name type="common">Common carp</name>
    <dbReference type="NCBI Taxonomy" id="7962"/>
    <lineage>
        <taxon>Eukaryota</taxon>
        <taxon>Metazoa</taxon>
        <taxon>Chordata</taxon>
        <taxon>Craniata</taxon>
        <taxon>Vertebrata</taxon>
        <taxon>Euteleostomi</taxon>
        <taxon>Actinopterygii</taxon>
        <taxon>Neopterygii</taxon>
        <taxon>Teleostei</taxon>
        <taxon>Ostariophysi</taxon>
        <taxon>Cypriniformes</taxon>
        <taxon>Cyprinidae</taxon>
        <taxon>Cyprininae</taxon>
        <taxon>Cyprinus</taxon>
    </lineage>
</organism>
<feature type="region of interest" description="Disordered" evidence="3">
    <location>
        <begin position="991"/>
        <end position="1028"/>
    </location>
</feature>
<dbReference type="GO" id="GO:0016459">
    <property type="term" value="C:myosin complex"/>
    <property type="evidence" value="ECO:0007669"/>
    <property type="project" value="InterPro"/>
</dbReference>
<feature type="compositionally biased region" description="Acidic residues" evidence="3">
    <location>
        <begin position="1011"/>
        <end position="1028"/>
    </location>
</feature>
<feature type="coiled-coil region" evidence="2">
    <location>
        <begin position="323"/>
        <end position="516"/>
    </location>
</feature>
<feature type="region of interest" description="Disordered" evidence="3">
    <location>
        <begin position="1"/>
        <end position="27"/>
    </location>
</feature>
<dbReference type="Ensembl" id="ENSCCRT00015008712.1">
    <property type="protein sequence ID" value="ENSCCRP00015008375.1"/>
    <property type="gene ID" value="ENSCCRG00015004143.1"/>
</dbReference>
<evidence type="ECO:0000256" key="1">
    <source>
        <dbReference type="ARBA" id="ARBA00023054"/>
    </source>
</evidence>
<dbReference type="GO" id="GO:0150105">
    <property type="term" value="P:protein localization to cell-cell junction"/>
    <property type="evidence" value="ECO:0007669"/>
    <property type="project" value="TreeGrafter"/>
</dbReference>